<evidence type="ECO:0000259" key="4">
    <source>
        <dbReference type="PROSITE" id="PS50043"/>
    </source>
</evidence>
<feature type="domain" description="HTH luxR-type" evidence="4">
    <location>
        <begin position="155"/>
        <end position="220"/>
    </location>
</feature>
<keyword evidence="6" id="KW-1185">Reference proteome</keyword>
<keyword evidence="3" id="KW-0804">Transcription</keyword>
<dbReference type="AlphaFoldDB" id="A0A6I2MCH2"/>
<evidence type="ECO:0000313" key="5">
    <source>
        <dbReference type="EMBL" id="MRX54987.1"/>
    </source>
</evidence>
<dbReference type="InterPro" id="IPR029016">
    <property type="entry name" value="GAF-like_dom_sf"/>
</dbReference>
<dbReference type="InterPro" id="IPR016032">
    <property type="entry name" value="Sig_transdc_resp-reg_C-effctor"/>
</dbReference>
<dbReference type="PRINTS" id="PR00038">
    <property type="entry name" value="HTHLUXR"/>
</dbReference>
<dbReference type="Gene3D" id="1.10.10.10">
    <property type="entry name" value="Winged helix-like DNA-binding domain superfamily/Winged helix DNA-binding domain"/>
    <property type="match status" value="1"/>
</dbReference>
<gene>
    <name evidence="5" type="ORF">GJU41_13470</name>
</gene>
<dbReference type="InterPro" id="IPR036388">
    <property type="entry name" value="WH-like_DNA-bd_sf"/>
</dbReference>
<dbReference type="InterPro" id="IPR000792">
    <property type="entry name" value="Tscrpt_reg_LuxR_C"/>
</dbReference>
<evidence type="ECO:0000256" key="2">
    <source>
        <dbReference type="ARBA" id="ARBA00023125"/>
    </source>
</evidence>
<dbReference type="Pfam" id="PF00196">
    <property type="entry name" value="GerE"/>
    <property type="match status" value="1"/>
</dbReference>
<dbReference type="PANTHER" id="PTHR44688">
    <property type="entry name" value="DNA-BINDING TRANSCRIPTIONAL ACTIVATOR DEVR_DOSR"/>
    <property type="match status" value="1"/>
</dbReference>
<evidence type="ECO:0000256" key="1">
    <source>
        <dbReference type="ARBA" id="ARBA00023015"/>
    </source>
</evidence>
<sequence length="223" mass="25773">MLDARVREYIREASQIHDFTKRTERMVLGCVQFFPFKRASIFTYSSFSYVGEGLIQADKGKITSMHWIKEDVRYIPPVYNALKNNQLQLIDLTQSNVPFPEKYINQFKLSTLAIIPISSSNNVIGCVLADQYTGRRQSIRSHVEQLSYYFQEFISQNSNRILSKRETEVLQHLANGYCMKEMAVHMKISEFTVRDYLSAVIRKLGVKHRAEAVAVGLRKGIIH</sequence>
<proteinExistence type="predicted"/>
<dbReference type="PROSITE" id="PS50043">
    <property type="entry name" value="HTH_LUXR_2"/>
    <property type="match status" value="1"/>
</dbReference>
<keyword evidence="2" id="KW-0238">DNA-binding</keyword>
<dbReference type="Gene3D" id="3.30.450.40">
    <property type="match status" value="1"/>
</dbReference>
<keyword evidence="1" id="KW-0805">Transcription regulation</keyword>
<comment type="caution">
    <text evidence="5">The sequence shown here is derived from an EMBL/GenBank/DDBJ whole genome shotgun (WGS) entry which is preliminary data.</text>
</comment>
<dbReference type="CDD" id="cd06170">
    <property type="entry name" value="LuxR_C_like"/>
    <property type="match status" value="1"/>
</dbReference>
<reference evidence="5 6" key="1">
    <citation type="submission" date="2019-11" db="EMBL/GenBank/DDBJ databases">
        <title>Bacillus idriensis genome.</title>
        <authorList>
            <person name="Konopka E.N."/>
            <person name="Newman J.D."/>
        </authorList>
    </citation>
    <scope>NUCLEOTIDE SEQUENCE [LARGE SCALE GENOMIC DNA]</scope>
    <source>
        <strain evidence="5 6">DSM 19097</strain>
    </source>
</reference>
<dbReference type="SUPFAM" id="SSF46894">
    <property type="entry name" value="C-terminal effector domain of the bipartite response regulators"/>
    <property type="match status" value="1"/>
</dbReference>
<evidence type="ECO:0000313" key="6">
    <source>
        <dbReference type="Proteomes" id="UP000441585"/>
    </source>
</evidence>
<dbReference type="RefSeq" id="WP_154318940.1">
    <property type="nucleotide sequence ID" value="NZ_CAJFZX010000004.1"/>
</dbReference>
<protein>
    <recommendedName>
        <fullName evidence="4">HTH luxR-type domain-containing protein</fullName>
    </recommendedName>
</protein>
<evidence type="ECO:0000256" key="3">
    <source>
        <dbReference type="ARBA" id="ARBA00023163"/>
    </source>
</evidence>
<dbReference type="GO" id="GO:0003677">
    <property type="term" value="F:DNA binding"/>
    <property type="evidence" value="ECO:0007669"/>
    <property type="project" value="UniProtKB-KW"/>
</dbReference>
<organism evidence="5 6">
    <name type="scientific">Metabacillus idriensis</name>
    <dbReference type="NCBI Taxonomy" id="324768"/>
    <lineage>
        <taxon>Bacteria</taxon>
        <taxon>Bacillati</taxon>
        <taxon>Bacillota</taxon>
        <taxon>Bacilli</taxon>
        <taxon>Bacillales</taxon>
        <taxon>Bacillaceae</taxon>
        <taxon>Metabacillus</taxon>
    </lineage>
</organism>
<dbReference type="SMART" id="SM00421">
    <property type="entry name" value="HTH_LUXR"/>
    <property type="match status" value="1"/>
</dbReference>
<dbReference type="SUPFAM" id="SSF55781">
    <property type="entry name" value="GAF domain-like"/>
    <property type="match status" value="1"/>
</dbReference>
<dbReference type="PANTHER" id="PTHR44688:SF16">
    <property type="entry name" value="DNA-BINDING TRANSCRIPTIONAL ACTIVATOR DEVR_DOSR"/>
    <property type="match status" value="1"/>
</dbReference>
<accession>A0A6I2MCH2</accession>
<dbReference type="EMBL" id="WKKF01000003">
    <property type="protein sequence ID" value="MRX54987.1"/>
    <property type="molecule type" value="Genomic_DNA"/>
</dbReference>
<dbReference type="GO" id="GO:0045892">
    <property type="term" value="P:negative regulation of DNA-templated transcription"/>
    <property type="evidence" value="ECO:0007669"/>
    <property type="project" value="UniProtKB-ARBA"/>
</dbReference>
<dbReference type="Proteomes" id="UP000441585">
    <property type="component" value="Unassembled WGS sequence"/>
</dbReference>
<name>A0A6I2MCH2_9BACI</name>